<dbReference type="PANTHER" id="PTHR33795">
    <property type="entry name" value="INSERTION ELEMENT IS150 PROTEIN INSJ"/>
    <property type="match status" value="1"/>
</dbReference>
<dbReference type="Gene3D" id="1.10.10.10">
    <property type="entry name" value="Winged helix-like DNA-binding domain superfamily/Winged helix DNA-binding domain"/>
    <property type="match status" value="1"/>
</dbReference>
<dbReference type="Proteomes" id="UP000005798">
    <property type="component" value="Unassembled WGS sequence"/>
</dbReference>
<dbReference type="eggNOG" id="COG2963">
    <property type="taxonomic scope" value="Bacteria"/>
</dbReference>
<sequence>MRTLFTGQTSKEGFYMKYDYVFKLKCVELYKNGRWHETPEGIGQKNFRKGITTWVKIADLHGIDALKHPTTCTEYTVEERYALVARVLAGESQKSVAISANINHSQLSNWVKRYKIYGYNGLDLKKGRHSKEQPLKKSIISSELTPPEKEELIRLRAAIVKEIREKGYRLKHLLKA</sequence>
<proteinExistence type="predicted"/>
<dbReference type="EMBL" id="ABFX02000008">
    <property type="protein sequence ID" value="EDS18100.1"/>
    <property type="molecule type" value="Genomic_DNA"/>
</dbReference>
<accession>B0N8G2</accession>
<reference evidence="1" key="1">
    <citation type="submission" date="2007-11" db="EMBL/GenBank/DDBJ databases">
        <authorList>
            <person name="Fulton L."/>
            <person name="Clifton S."/>
            <person name="Fulton B."/>
            <person name="Xu J."/>
            <person name="Minx P."/>
            <person name="Pepin K.H."/>
            <person name="Johnson M."/>
            <person name="Thiruvilangam P."/>
            <person name="Bhonagiri V."/>
            <person name="Nash W.E."/>
            <person name="Mardis E.R."/>
            <person name="Wilson R.K."/>
        </authorList>
    </citation>
    <scope>NUCLEOTIDE SEQUENCE [LARGE SCALE GENOMIC DNA]</scope>
    <source>
        <strain evidence="1">DSM 1402</strain>
    </source>
</reference>
<comment type="caution">
    <text evidence="1">The sequence shown here is derived from an EMBL/GenBank/DDBJ whole genome shotgun (WGS) entry which is preliminary data.</text>
</comment>
<dbReference type="HOGENOM" id="CLU_027402_27_3_9"/>
<dbReference type="InterPro" id="IPR010921">
    <property type="entry name" value="Trp_repressor/repl_initiator"/>
</dbReference>
<dbReference type="InterPro" id="IPR002514">
    <property type="entry name" value="Transposase_8"/>
</dbReference>
<dbReference type="Pfam" id="PF01527">
    <property type="entry name" value="HTH_Tnp_1"/>
    <property type="match status" value="1"/>
</dbReference>
<gene>
    <name evidence="1" type="ORF">CLORAM_02896</name>
</gene>
<dbReference type="AlphaFoldDB" id="B0N8G2"/>
<evidence type="ECO:0000313" key="1">
    <source>
        <dbReference type="EMBL" id="EDS18100.1"/>
    </source>
</evidence>
<dbReference type="PANTHER" id="PTHR33795:SF1">
    <property type="entry name" value="INSERTION ELEMENT IS150 PROTEIN INSJ"/>
    <property type="match status" value="1"/>
</dbReference>
<evidence type="ECO:0008006" key="3">
    <source>
        <dbReference type="Google" id="ProtNLM"/>
    </source>
</evidence>
<dbReference type="GO" id="GO:0006313">
    <property type="term" value="P:DNA transposition"/>
    <property type="evidence" value="ECO:0007669"/>
    <property type="project" value="InterPro"/>
</dbReference>
<dbReference type="GO" id="GO:0043565">
    <property type="term" value="F:sequence-specific DNA binding"/>
    <property type="evidence" value="ECO:0007669"/>
    <property type="project" value="InterPro"/>
</dbReference>
<reference evidence="1" key="2">
    <citation type="submission" date="2014-06" db="EMBL/GenBank/DDBJ databases">
        <title>Draft genome sequence of Clostridium ramosum(DSM 1402).</title>
        <authorList>
            <person name="Sudarsanam P."/>
            <person name="Ley R."/>
            <person name="Guruge J."/>
            <person name="Turnbaugh P.J."/>
            <person name="Mahowald M."/>
            <person name="Liep D."/>
            <person name="Gordon J."/>
        </authorList>
    </citation>
    <scope>NUCLEOTIDE SEQUENCE</scope>
    <source>
        <strain evidence="1">DSM 1402</strain>
    </source>
</reference>
<evidence type="ECO:0000313" key="2">
    <source>
        <dbReference type="Proteomes" id="UP000005798"/>
    </source>
</evidence>
<dbReference type="InterPro" id="IPR036388">
    <property type="entry name" value="WH-like_DNA-bd_sf"/>
</dbReference>
<protein>
    <recommendedName>
        <fullName evidence="3">Helix-turn-helix domain-containing protein</fullName>
    </recommendedName>
</protein>
<dbReference type="InterPro" id="IPR052057">
    <property type="entry name" value="IS150/IS1296_orfA-like"/>
</dbReference>
<dbReference type="GO" id="GO:0004803">
    <property type="term" value="F:transposase activity"/>
    <property type="evidence" value="ECO:0007669"/>
    <property type="project" value="InterPro"/>
</dbReference>
<name>B0N8G2_9FIRM</name>
<keyword evidence="2" id="KW-1185">Reference proteome</keyword>
<organism evidence="1 2">
    <name type="scientific">Thomasclavelia ramosa DSM 1402</name>
    <dbReference type="NCBI Taxonomy" id="445974"/>
    <lineage>
        <taxon>Bacteria</taxon>
        <taxon>Bacillati</taxon>
        <taxon>Bacillota</taxon>
        <taxon>Erysipelotrichia</taxon>
        <taxon>Erysipelotrichales</taxon>
        <taxon>Coprobacillaceae</taxon>
        <taxon>Thomasclavelia</taxon>
    </lineage>
</organism>
<dbReference type="SUPFAM" id="SSF48295">
    <property type="entry name" value="TrpR-like"/>
    <property type="match status" value="1"/>
</dbReference>